<keyword evidence="3" id="KW-0285">Flavoprotein</keyword>
<keyword evidence="7" id="KW-0560">Oxidoreductase</keyword>
<evidence type="ECO:0000256" key="6">
    <source>
        <dbReference type="ARBA" id="ARBA00022946"/>
    </source>
</evidence>
<keyword evidence="4" id="KW-0874">Quinone</keyword>
<dbReference type="FunFam" id="3.50.50.60:FF:000034">
    <property type="entry name" value="sulfide:quinone oxidoreductase, mitochondrial"/>
    <property type="match status" value="1"/>
</dbReference>
<evidence type="ECO:0000313" key="12">
    <source>
        <dbReference type="Proteomes" id="UP000308199"/>
    </source>
</evidence>
<evidence type="ECO:0000313" key="11">
    <source>
        <dbReference type="EMBL" id="THH03805.1"/>
    </source>
</evidence>
<keyword evidence="5" id="KW-0274">FAD</keyword>
<dbReference type="InterPro" id="IPR036188">
    <property type="entry name" value="FAD/NAD-bd_sf"/>
</dbReference>
<dbReference type="EMBL" id="SGPK01000410">
    <property type="protein sequence ID" value="THH03805.1"/>
    <property type="molecule type" value="Genomic_DNA"/>
</dbReference>
<dbReference type="GO" id="GO:0070221">
    <property type="term" value="P:sulfide oxidation, using sulfide:quinone oxidoreductase"/>
    <property type="evidence" value="ECO:0007669"/>
    <property type="project" value="TreeGrafter"/>
</dbReference>
<keyword evidence="12" id="KW-1185">Reference proteome</keyword>
<evidence type="ECO:0000256" key="7">
    <source>
        <dbReference type="ARBA" id="ARBA00023002"/>
    </source>
</evidence>
<dbReference type="Gene3D" id="3.50.50.60">
    <property type="entry name" value="FAD/NAD(P)-binding domain"/>
    <property type="match status" value="2"/>
</dbReference>
<evidence type="ECO:0000256" key="2">
    <source>
        <dbReference type="ARBA" id="ARBA00004173"/>
    </source>
</evidence>
<gene>
    <name evidence="11" type="ORF">EW145_g5992</name>
</gene>
<dbReference type="SUPFAM" id="SSF51905">
    <property type="entry name" value="FAD/NAD(P)-binding domain"/>
    <property type="match status" value="2"/>
</dbReference>
<proteinExistence type="inferred from homology"/>
<evidence type="ECO:0000256" key="4">
    <source>
        <dbReference type="ARBA" id="ARBA00022719"/>
    </source>
</evidence>
<name>A0A4S4KYB1_9AGAM</name>
<evidence type="ECO:0000256" key="8">
    <source>
        <dbReference type="ARBA" id="ARBA00023128"/>
    </source>
</evidence>
<sequence>MPLVARALRPLASRLSSTAASSEKNKYKVLVVGGGSGGIGVSNQIFNRFKAAGTPLADGDVAVVDAAEWHHYQPGWSVSLSPNGTLVGAGLKSKTELRRPLASLIPRHIAHVAENVKSFQPRSSSVTLTSGRTIEYDVLVVAIGLSINWGGIKGLSQALADPASGVSSIYSYDTCDKTWKDIDSLRHGKAIFTQPAGVIKCAGAPQKIQNMAWDRYRSTGRGELVKVEFWTGMPTMFSVKKYSDALNELRIQRGISAEFSHNLTAIDTANRVATFKKADGTDVTTDFSLLHVTPPMGPPEVVKSSPLADQAGWVSVDDGTLQHKNPEFANVFSLGDCSSLPTSKTAAAITAQAPVLTENLFSFVDNGKLSSARYTGYTSCPLLLDYGHLMLAEFKYGLVPEETFANLLGDQAKPSKLFYHFKTQLFPWIYYEYMVKGQWYGAKGIIRPKYA</sequence>
<evidence type="ECO:0000256" key="9">
    <source>
        <dbReference type="ARBA" id="ARBA00060891"/>
    </source>
</evidence>
<comment type="subcellular location">
    <subcellularLocation>
        <location evidence="2">Mitochondrion</location>
    </subcellularLocation>
</comment>
<keyword evidence="6" id="KW-0809">Transit peptide</keyword>
<comment type="cofactor">
    <cofactor evidence="1">
        <name>FAD</name>
        <dbReference type="ChEBI" id="CHEBI:57692"/>
    </cofactor>
</comment>
<evidence type="ECO:0000256" key="3">
    <source>
        <dbReference type="ARBA" id="ARBA00022630"/>
    </source>
</evidence>
<evidence type="ECO:0000256" key="10">
    <source>
        <dbReference type="ARBA" id="ARBA00070160"/>
    </source>
</evidence>
<keyword evidence="8" id="KW-0496">Mitochondrion</keyword>
<dbReference type="GO" id="GO:0005739">
    <property type="term" value="C:mitochondrion"/>
    <property type="evidence" value="ECO:0007669"/>
    <property type="project" value="UniProtKB-SubCell"/>
</dbReference>
<organism evidence="11 12">
    <name type="scientific">Phellinidium pouzarii</name>
    <dbReference type="NCBI Taxonomy" id="167371"/>
    <lineage>
        <taxon>Eukaryota</taxon>
        <taxon>Fungi</taxon>
        <taxon>Dikarya</taxon>
        <taxon>Basidiomycota</taxon>
        <taxon>Agaricomycotina</taxon>
        <taxon>Agaricomycetes</taxon>
        <taxon>Hymenochaetales</taxon>
        <taxon>Hymenochaetaceae</taxon>
        <taxon>Phellinidium</taxon>
    </lineage>
</organism>
<protein>
    <recommendedName>
        <fullName evidence="10">Sulfide:quinone oxidoreductase, mitochondrial</fullName>
    </recommendedName>
</protein>
<dbReference type="InterPro" id="IPR015904">
    <property type="entry name" value="Sulphide_quinone_reductase"/>
</dbReference>
<accession>A0A4S4KYB1</accession>
<dbReference type="OrthoDB" id="5376590at2759"/>
<evidence type="ECO:0000256" key="1">
    <source>
        <dbReference type="ARBA" id="ARBA00001974"/>
    </source>
</evidence>
<dbReference type="PANTHER" id="PTHR10632">
    <property type="entry name" value="SULFIDE:QUINONE OXIDOREDUCTASE"/>
    <property type="match status" value="1"/>
</dbReference>
<dbReference type="PANTHER" id="PTHR10632:SF2">
    <property type="entry name" value="SULFIDE:QUINONE OXIDOREDUCTASE, MITOCHONDRIAL"/>
    <property type="match status" value="1"/>
</dbReference>
<reference evidence="11 12" key="1">
    <citation type="submission" date="2019-02" db="EMBL/GenBank/DDBJ databases">
        <title>Genome sequencing of the rare red list fungi Phellinidium pouzarii.</title>
        <authorList>
            <person name="Buettner E."/>
            <person name="Kellner H."/>
        </authorList>
    </citation>
    <scope>NUCLEOTIDE SEQUENCE [LARGE SCALE GENOMIC DNA]</scope>
    <source>
        <strain evidence="11 12">DSM 108285</strain>
    </source>
</reference>
<dbReference type="Proteomes" id="UP000308199">
    <property type="component" value="Unassembled WGS sequence"/>
</dbReference>
<dbReference type="AlphaFoldDB" id="A0A4S4KYB1"/>
<evidence type="ECO:0000256" key="5">
    <source>
        <dbReference type="ARBA" id="ARBA00022827"/>
    </source>
</evidence>
<comment type="caution">
    <text evidence="11">The sequence shown here is derived from an EMBL/GenBank/DDBJ whole genome shotgun (WGS) entry which is preliminary data.</text>
</comment>
<dbReference type="GO" id="GO:0070224">
    <property type="term" value="F:sulfide:quinone oxidoreductase activity"/>
    <property type="evidence" value="ECO:0007669"/>
    <property type="project" value="TreeGrafter"/>
</dbReference>
<dbReference type="GO" id="GO:0048038">
    <property type="term" value="F:quinone binding"/>
    <property type="evidence" value="ECO:0007669"/>
    <property type="project" value="UniProtKB-KW"/>
</dbReference>
<dbReference type="GO" id="GO:0071949">
    <property type="term" value="F:FAD binding"/>
    <property type="evidence" value="ECO:0007669"/>
    <property type="project" value="TreeGrafter"/>
</dbReference>
<comment type="similarity">
    <text evidence="9">Belongs to the SQRD family.</text>
</comment>